<keyword evidence="2" id="KW-1185">Reference proteome</keyword>
<dbReference type="Proteomes" id="UP000054477">
    <property type="component" value="Unassembled WGS sequence"/>
</dbReference>
<gene>
    <name evidence="1" type="ORF">K443DRAFT_7515</name>
</gene>
<dbReference type="AlphaFoldDB" id="A0A0C9XSD9"/>
<evidence type="ECO:0000313" key="1">
    <source>
        <dbReference type="EMBL" id="KIK00667.1"/>
    </source>
</evidence>
<dbReference type="EMBL" id="KN838621">
    <property type="protein sequence ID" value="KIK00667.1"/>
    <property type="molecule type" value="Genomic_DNA"/>
</dbReference>
<proteinExistence type="predicted"/>
<name>A0A0C9XSD9_9AGAR</name>
<reference evidence="1 2" key="1">
    <citation type="submission" date="2014-04" db="EMBL/GenBank/DDBJ databases">
        <authorList>
            <consortium name="DOE Joint Genome Institute"/>
            <person name="Kuo A."/>
            <person name="Kohler A."/>
            <person name="Nagy L.G."/>
            <person name="Floudas D."/>
            <person name="Copeland A."/>
            <person name="Barry K.W."/>
            <person name="Cichocki N."/>
            <person name="Veneault-Fourrey C."/>
            <person name="LaButti K."/>
            <person name="Lindquist E.A."/>
            <person name="Lipzen A."/>
            <person name="Lundell T."/>
            <person name="Morin E."/>
            <person name="Murat C."/>
            <person name="Sun H."/>
            <person name="Tunlid A."/>
            <person name="Henrissat B."/>
            <person name="Grigoriev I.V."/>
            <person name="Hibbett D.S."/>
            <person name="Martin F."/>
            <person name="Nordberg H.P."/>
            <person name="Cantor M.N."/>
            <person name="Hua S.X."/>
        </authorList>
    </citation>
    <scope>NUCLEOTIDE SEQUENCE [LARGE SCALE GENOMIC DNA]</scope>
    <source>
        <strain evidence="1 2">LaAM-08-1</strain>
    </source>
</reference>
<organism evidence="1 2">
    <name type="scientific">Laccaria amethystina LaAM-08-1</name>
    <dbReference type="NCBI Taxonomy" id="1095629"/>
    <lineage>
        <taxon>Eukaryota</taxon>
        <taxon>Fungi</taxon>
        <taxon>Dikarya</taxon>
        <taxon>Basidiomycota</taxon>
        <taxon>Agaricomycotina</taxon>
        <taxon>Agaricomycetes</taxon>
        <taxon>Agaricomycetidae</taxon>
        <taxon>Agaricales</taxon>
        <taxon>Agaricineae</taxon>
        <taxon>Hydnangiaceae</taxon>
        <taxon>Laccaria</taxon>
    </lineage>
</organism>
<evidence type="ECO:0000313" key="2">
    <source>
        <dbReference type="Proteomes" id="UP000054477"/>
    </source>
</evidence>
<sequence>MSCDHVEFDSFPPLFLPTVLPSHHLAPIIPLHIRIHTQDVLALESHKIINVKLLEYREAVRACAMRPIFGFKDTSQAAARYAAHAIMGKHANITGLIELHQTPPLSKDDYPCSPMQEPPPHSRSSELLLHHRHPTALNSSQGEYWWPLLGSEDLIVDADSERPDMIVTSDGMGYEDVGHFDYQYNEQYGASLEPPNDGSELVTW</sequence>
<accession>A0A0C9XSD9</accession>
<dbReference type="HOGENOM" id="CLU_1343466_0_0_1"/>
<protein>
    <submittedName>
        <fullName evidence="1">Uncharacterized protein</fullName>
    </submittedName>
</protein>
<reference evidence="2" key="2">
    <citation type="submission" date="2015-01" db="EMBL/GenBank/DDBJ databases">
        <title>Evolutionary Origins and Diversification of the Mycorrhizal Mutualists.</title>
        <authorList>
            <consortium name="DOE Joint Genome Institute"/>
            <consortium name="Mycorrhizal Genomics Consortium"/>
            <person name="Kohler A."/>
            <person name="Kuo A."/>
            <person name="Nagy L.G."/>
            <person name="Floudas D."/>
            <person name="Copeland A."/>
            <person name="Barry K.W."/>
            <person name="Cichocki N."/>
            <person name="Veneault-Fourrey C."/>
            <person name="LaButti K."/>
            <person name="Lindquist E.A."/>
            <person name="Lipzen A."/>
            <person name="Lundell T."/>
            <person name="Morin E."/>
            <person name="Murat C."/>
            <person name="Riley R."/>
            <person name="Ohm R."/>
            <person name="Sun H."/>
            <person name="Tunlid A."/>
            <person name="Henrissat B."/>
            <person name="Grigoriev I.V."/>
            <person name="Hibbett D.S."/>
            <person name="Martin F."/>
        </authorList>
    </citation>
    <scope>NUCLEOTIDE SEQUENCE [LARGE SCALE GENOMIC DNA]</scope>
    <source>
        <strain evidence="2">LaAM-08-1</strain>
    </source>
</reference>